<keyword evidence="1" id="KW-0175">Coiled coil</keyword>
<accession>A0A5M3ZAK2</accession>
<feature type="compositionally biased region" description="Polar residues" evidence="2">
    <location>
        <begin position="190"/>
        <end position="205"/>
    </location>
</feature>
<keyword evidence="4" id="KW-1185">Reference proteome</keyword>
<comment type="caution">
    <text evidence="3">The sequence shown here is derived from an EMBL/GenBank/DDBJ whole genome shotgun (WGS) entry which is preliminary data.</text>
</comment>
<feature type="compositionally biased region" description="Basic and acidic residues" evidence="2">
    <location>
        <begin position="125"/>
        <end position="139"/>
    </location>
</feature>
<reference evidence="3 4" key="1">
    <citation type="submission" date="2020-01" db="EMBL/GenBank/DDBJ databases">
        <title>Aspergillus terreus IFO 6365 whole genome shotgun sequence.</title>
        <authorList>
            <person name="Kanamasa S."/>
            <person name="Takahashi H."/>
        </authorList>
    </citation>
    <scope>NUCLEOTIDE SEQUENCE [LARGE SCALE GENOMIC DNA]</scope>
    <source>
        <strain evidence="3 4">IFO 6365</strain>
    </source>
</reference>
<dbReference type="EMBL" id="BLJY01000012">
    <property type="protein sequence ID" value="GFF20343.1"/>
    <property type="molecule type" value="Genomic_DNA"/>
</dbReference>
<evidence type="ECO:0000256" key="2">
    <source>
        <dbReference type="SAM" id="MobiDB-lite"/>
    </source>
</evidence>
<protein>
    <submittedName>
        <fullName evidence="3">Uncharacterized protein</fullName>
    </submittedName>
</protein>
<dbReference type="OrthoDB" id="303107at2759"/>
<evidence type="ECO:0000313" key="3">
    <source>
        <dbReference type="EMBL" id="GFF20343.1"/>
    </source>
</evidence>
<feature type="region of interest" description="Disordered" evidence="2">
    <location>
        <begin position="122"/>
        <end position="215"/>
    </location>
</feature>
<feature type="coiled-coil region" evidence="1">
    <location>
        <begin position="282"/>
        <end position="309"/>
    </location>
</feature>
<proteinExistence type="predicted"/>
<dbReference type="AlphaFoldDB" id="A0A5M3ZAK2"/>
<name>A0A5M3ZAK2_ASPTE</name>
<dbReference type="VEuPathDB" id="FungiDB:ATEG_08061"/>
<evidence type="ECO:0000256" key="1">
    <source>
        <dbReference type="SAM" id="Coils"/>
    </source>
</evidence>
<evidence type="ECO:0000313" key="4">
    <source>
        <dbReference type="Proteomes" id="UP000452235"/>
    </source>
</evidence>
<sequence length="603" mass="67689">MGRRKTRSRQKKQPEWELDDEHRMLGCLDCHIESGTTDRAELEETIRQYLEDVKKKRFSLAQIDARLQQLQDIASSRQKRRQSIFAKGSQVLKNIAPWDNKTIREYKEGVRDHVIATIIHSGGRNLRDTPQRMQREHSKGSTPAMPTPNKRKYGSTTQRPTEMGERHRKRLGRSRATGLQPEVLKEEPSSTRTISLIPSHDQTVPDSDDSASSDDQRLLSGVTVEVVQVPSCQSVADAGGPAKTTMEEAPELLQKDHEALQPRLQAKLHEVSIMHVRTAQELQAVRAQYEEAAETVISLKRALSEADQRRGNELKKMRNSAFFAGLTTHTPFGPSEADIRNNHTLQLLTLNKIDEYLLSLLHRSSGLWLDHGVRLKSFLTDLNQLGMEVALCALTTAALCEWVFADNFESDATGPSLLLDMYQHHISMADGRLALRNLDLAARSSFFQSEDYRQIQIPCRAGALARRFVDAVAPLFTASDTPPLGTPSLDSENGQELHDELVDIFIAALGLKATLVASSDRVIILLPRPGSKFDPAWMQAESKEGLQMPKVTQERSHVRVCTLPGILAYNESDAEPRDYRFQLSDSPENKSNMHILHKAVVVI</sequence>
<dbReference type="Proteomes" id="UP000452235">
    <property type="component" value="Unassembled WGS sequence"/>
</dbReference>
<organism evidence="3 4">
    <name type="scientific">Aspergillus terreus</name>
    <dbReference type="NCBI Taxonomy" id="33178"/>
    <lineage>
        <taxon>Eukaryota</taxon>
        <taxon>Fungi</taxon>
        <taxon>Dikarya</taxon>
        <taxon>Ascomycota</taxon>
        <taxon>Pezizomycotina</taxon>
        <taxon>Eurotiomycetes</taxon>
        <taxon>Eurotiomycetidae</taxon>
        <taxon>Eurotiales</taxon>
        <taxon>Aspergillaceae</taxon>
        <taxon>Aspergillus</taxon>
        <taxon>Aspergillus subgen. Circumdati</taxon>
    </lineage>
</organism>
<gene>
    <name evidence="3" type="ORF">ATEIFO6365_0012009900</name>
</gene>